<sequence>MKISGLSMLSLTSLLTLGIWSHAIAEVRYQIDLSTPQHHMAKVRAVFPKTRAGDFTVNLPVWRTGRYEVLPLADGVRLFEARDATGKLLPWQRTATGEWQVTLAQPTNVTISYQLYANELGKRVRHIDATHAFLDASGVFMYSPEFRQQPLTVALKVPENWNSYSGLTRVAEQQFTAANYDVLVDSPIETGISQQRSFAADGKDYQLVIWGEGNYNPEQIVSDLQKVTAASQTIWDGYPFDNYLFMVHATNGARGATEHINSTVIQTPRFNFRERKDYLRFISTAAHEFIHTWNVKAYRPAGLVPYRYQQENMTPLLWMAEGSTSYFQNQLLLRAGVMTAQEFLEDLAKRIDANQHNPGRGIQSVAASSLNQWTSTGGDYATNNSVNIYAEGYMASLALDFSLLQETHLNASYRDVHKRLYREFRLPKDYSVNDVQLILKQLSGRDYHDWWQQHVDSPMTLDFPSLLAHAGLQLNYGKDSKVEPYLGITLGDGLQLSRVAKDSPAWQAGVGAGDELVAVNGLKVTADGLNKRINDFKAGDTITLTLFSNDTLVTRQVVLGAQPSGKLQLQSLKKVSHNQKAFFKAWLGIDWPFDDKGNFKSLS</sequence>
<dbReference type="Gene3D" id="2.60.40.3650">
    <property type="match status" value="1"/>
</dbReference>
<dbReference type="InterPro" id="IPR001478">
    <property type="entry name" value="PDZ"/>
</dbReference>
<evidence type="ECO:0000313" key="2">
    <source>
        <dbReference type="EMBL" id="QUN04848.1"/>
    </source>
</evidence>
<dbReference type="PROSITE" id="PS50106">
    <property type="entry name" value="PDZ"/>
    <property type="match status" value="1"/>
</dbReference>
<name>A0ABX7YQ18_9GAMM</name>
<organism evidence="2 3">
    <name type="scientific">Shewanella yunxiaonensis</name>
    <dbReference type="NCBI Taxonomy" id="2829809"/>
    <lineage>
        <taxon>Bacteria</taxon>
        <taxon>Pseudomonadati</taxon>
        <taxon>Pseudomonadota</taxon>
        <taxon>Gammaproteobacteria</taxon>
        <taxon>Alteromonadales</taxon>
        <taxon>Shewanellaceae</taxon>
        <taxon>Shewanella</taxon>
    </lineage>
</organism>
<dbReference type="SMART" id="SM00228">
    <property type="entry name" value="PDZ"/>
    <property type="match status" value="1"/>
</dbReference>
<dbReference type="InterPro" id="IPR036034">
    <property type="entry name" value="PDZ_sf"/>
</dbReference>
<dbReference type="Gene3D" id="2.30.42.10">
    <property type="match status" value="1"/>
</dbReference>
<dbReference type="Pfam" id="PF17899">
    <property type="entry name" value="Peptidase_M61_N"/>
    <property type="match status" value="1"/>
</dbReference>
<protein>
    <submittedName>
        <fullName evidence="2">M61 family metallopeptidase</fullName>
    </submittedName>
</protein>
<feature type="domain" description="PDZ" evidence="1">
    <location>
        <begin position="473"/>
        <end position="524"/>
    </location>
</feature>
<dbReference type="Pfam" id="PF17820">
    <property type="entry name" value="PDZ_6"/>
    <property type="match status" value="1"/>
</dbReference>
<dbReference type="InterPro" id="IPR040756">
    <property type="entry name" value="Peptidase_M61_N"/>
</dbReference>
<dbReference type="Proteomes" id="UP000679575">
    <property type="component" value="Chromosome"/>
</dbReference>
<evidence type="ECO:0000313" key="3">
    <source>
        <dbReference type="Proteomes" id="UP000679575"/>
    </source>
</evidence>
<dbReference type="SUPFAM" id="SSF50156">
    <property type="entry name" value="PDZ domain-like"/>
    <property type="match status" value="1"/>
</dbReference>
<gene>
    <name evidence="2" type="ORF">KDN34_11430</name>
</gene>
<dbReference type="PIRSF" id="PIRSF016493">
    <property type="entry name" value="Glycyl_aminpptds"/>
    <property type="match status" value="1"/>
</dbReference>
<dbReference type="InterPro" id="IPR027268">
    <property type="entry name" value="Peptidase_M4/M1_CTD_sf"/>
</dbReference>
<dbReference type="EMBL" id="CP073587">
    <property type="protein sequence ID" value="QUN04848.1"/>
    <property type="molecule type" value="Genomic_DNA"/>
</dbReference>
<proteinExistence type="predicted"/>
<dbReference type="RefSeq" id="WP_212593900.1">
    <property type="nucleotide sequence ID" value="NZ_CP073587.1"/>
</dbReference>
<reference evidence="2 3" key="1">
    <citation type="submission" date="2021-04" db="EMBL/GenBank/DDBJ databases">
        <title>Novel species identification of genus Shewanella.</title>
        <authorList>
            <person name="Liu G."/>
        </authorList>
    </citation>
    <scope>NUCLEOTIDE SEQUENCE [LARGE SCALE GENOMIC DNA]</scope>
    <source>
        <strain evidence="2 3">FJAT-54481</strain>
    </source>
</reference>
<accession>A0ABX7YQ18</accession>
<evidence type="ECO:0000259" key="1">
    <source>
        <dbReference type="PROSITE" id="PS50106"/>
    </source>
</evidence>
<dbReference type="SUPFAM" id="SSF55486">
    <property type="entry name" value="Metalloproteases ('zincins'), catalytic domain"/>
    <property type="match status" value="1"/>
</dbReference>
<keyword evidence="3" id="KW-1185">Reference proteome</keyword>
<dbReference type="InterPro" id="IPR007963">
    <property type="entry name" value="Peptidase_M61_catalytic"/>
</dbReference>
<dbReference type="Gene3D" id="1.10.390.10">
    <property type="entry name" value="Neutral Protease Domain 2"/>
    <property type="match status" value="1"/>
</dbReference>
<dbReference type="Pfam" id="PF05299">
    <property type="entry name" value="Peptidase_M61"/>
    <property type="match status" value="1"/>
</dbReference>
<dbReference type="InterPro" id="IPR041489">
    <property type="entry name" value="PDZ_6"/>
</dbReference>
<dbReference type="InterPro" id="IPR024191">
    <property type="entry name" value="Peptidase_M61"/>
</dbReference>